<dbReference type="Proteomes" id="UP000030014">
    <property type="component" value="Unassembled WGS sequence"/>
</dbReference>
<organism evidence="1 2">
    <name type="scientific">Clostridium botulinum C/D str. DC5</name>
    <dbReference type="NCBI Taxonomy" id="1443128"/>
    <lineage>
        <taxon>Bacteria</taxon>
        <taxon>Bacillati</taxon>
        <taxon>Bacillota</taxon>
        <taxon>Clostridia</taxon>
        <taxon>Eubacteriales</taxon>
        <taxon>Clostridiaceae</taxon>
        <taxon>Clostridium</taxon>
    </lineage>
</organism>
<proteinExistence type="predicted"/>
<dbReference type="AlphaFoldDB" id="A0A0A0IB18"/>
<accession>A0A0A0IB18</accession>
<dbReference type="EMBL" id="JDRY01000048">
    <property type="protein sequence ID" value="KGM98649.1"/>
    <property type="molecule type" value="Genomic_DNA"/>
</dbReference>
<evidence type="ECO:0000313" key="2">
    <source>
        <dbReference type="Proteomes" id="UP000030014"/>
    </source>
</evidence>
<comment type="caution">
    <text evidence="1">The sequence shown here is derived from an EMBL/GenBank/DDBJ whole genome shotgun (WGS) entry which is preliminary data.</text>
</comment>
<reference evidence="1 2" key="1">
    <citation type="submission" date="2014-01" db="EMBL/GenBank/DDBJ databases">
        <title>Plasmidome dynamics in the species complex Clostridium novyi sensu lato converts strains of independent lineages into distinctly different pathogens.</title>
        <authorList>
            <person name="Skarin H."/>
            <person name="Segerman B."/>
        </authorList>
    </citation>
    <scope>NUCLEOTIDE SEQUENCE [LARGE SCALE GENOMIC DNA]</scope>
    <source>
        <strain evidence="1 2">DC5</strain>
    </source>
</reference>
<gene>
    <name evidence="1" type="ORF">Z955_10820</name>
</gene>
<protein>
    <submittedName>
        <fullName evidence="1">Uncharacterized protein</fullName>
    </submittedName>
</protein>
<evidence type="ECO:0000313" key="1">
    <source>
        <dbReference type="EMBL" id="KGM98649.1"/>
    </source>
</evidence>
<name>A0A0A0IB18_CLOBO</name>
<sequence length="177" mass="18768">MLENLLLKTGITNVVNISKHATVDTTLTGTTAQTKTLETLSIDLNSTNSSVLLDGVIDFTTTDANAGTELGPLSLQIIRTVDGNSTTVLTQTFRIQNINYLASSTSFKHFKFHWLDVNPTSSLCPATCIASSGTCPAATITYSFNLTTPGLGSATQVSGVVIDDFYSLTVAEIPKQS</sequence>